<dbReference type="CDD" id="cd22454">
    <property type="entry name" value="KH-I_Mextli_like"/>
    <property type="match status" value="1"/>
</dbReference>
<feature type="compositionally biased region" description="Basic and acidic residues" evidence="2">
    <location>
        <begin position="389"/>
        <end position="398"/>
    </location>
</feature>
<reference evidence="5" key="1">
    <citation type="journal article" date="2007" name="Science">
        <title>Draft genome of the filarial nematode parasite Brugia malayi.</title>
        <authorList>
            <person name="Ghedin E."/>
            <person name="Wang S."/>
            <person name="Spiro D."/>
            <person name="Caler E."/>
            <person name="Zhao Q."/>
            <person name="Crabtree J."/>
            <person name="Allen J.E."/>
            <person name="Delcher A.L."/>
            <person name="Guiliano D.B."/>
            <person name="Miranda-Saavedra D."/>
            <person name="Angiuoli S.V."/>
            <person name="Creasy T."/>
            <person name="Amedeo P."/>
            <person name="Haas B."/>
            <person name="El-Sayed N.M."/>
            <person name="Wortman J.R."/>
            <person name="Feldblyum T."/>
            <person name="Tallon L."/>
            <person name="Schatz M."/>
            <person name="Shumway M."/>
            <person name="Koo H."/>
            <person name="Salzberg S.L."/>
            <person name="Schobel S."/>
            <person name="Pertea M."/>
            <person name="Pop M."/>
            <person name="White O."/>
            <person name="Barton G.J."/>
            <person name="Carlow C.K."/>
            <person name="Crawford M.J."/>
            <person name="Daub J."/>
            <person name="Dimmic M.W."/>
            <person name="Estes C.F."/>
            <person name="Foster J.M."/>
            <person name="Ganatra M."/>
            <person name="Gregory W.F."/>
            <person name="Johnson N.M."/>
            <person name="Jin J."/>
            <person name="Komuniecki R."/>
            <person name="Korf I."/>
            <person name="Kumar S."/>
            <person name="Laney S."/>
            <person name="Li B.W."/>
            <person name="Li W."/>
            <person name="Lindblom T.H."/>
            <person name="Lustigman S."/>
            <person name="Ma D."/>
            <person name="Maina C.V."/>
            <person name="Martin D.M."/>
            <person name="McCarter J.P."/>
            <person name="McReynolds L."/>
            <person name="Mitreva M."/>
            <person name="Nutman T.B."/>
            <person name="Parkinson J."/>
            <person name="Peregrin-Alvarez J.M."/>
            <person name="Poole C."/>
            <person name="Ren Q."/>
            <person name="Saunders L."/>
            <person name="Sluder A.E."/>
            <person name="Smith K."/>
            <person name="Stanke M."/>
            <person name="Unnasch T.R."/>
            <person name="Ware J."/>
            <person name="Wei A.D."/>
            <person name="Weil G."/>
            <person name="Williams D.J."/>
            <person name="Zhang Y."/>
            <person name="Williams S.A."/>
            <person name="Fraser-Liggett C."/>
            <person name="Slatko B."/>
            <person name="Blaxter M.L."/>
            <person name="Scott A.L."/>
        </authorList>
    </citation>
    <scope>NUCLEOTIDE SEQUENCE</scope>
    <source>
        <strain evidence="5">FR3</strain>
    </source>
</reference>
<evidence type="ECO:0000259" key="3">
    <source>
        <dbReference type="SMART" id="SM00322"/>
    </source>
</evidence>
<keyword evidence="5" id="KW-1185">Reference proteome</keyword>
<accession>A0A5S6P932</accession>
<dbReference type="OrthoDB" id="6357832at2759"/>
<dbReference type="FunFam" id="3.30.1370.10:FF:000072">
    <property type="entry name" value="Uncharacterized protein, isoform A"/>
    <property type="match status" value="1"/>
</dbReference>
<evidence type="ECO:0000313" key="6">
    <source>
        <dbReference type="WBParaSite" id="Bm12140.1"/>
    </source>
</evidence>
<dbReference type="Gene3D" id="1.25.40.180">
    <property type="match status" value="1"/>
</dbReference>
<dbReference type="Gene3D" id="3.30.1370.10">
    <property type="entry name" value="K Homology domain, type 1"/>
    <property type="match status" value="1"/>
</dbReference>
<feature type="domain" description="K Homology" evidence="3">
    <location>
        <begin position="247"/>
        <end position="318"/>
    </location>
</feature>
<protein>
    <submittedName>
        <fullName evidence="6">Bm6315</fullName>
    </submittedName>
    <submittedName>
        <fullName evidence="4">KH domain containing protein</fullName>
    </submittedName>
</protein>
<dbReference type="CTD" id="6097875"/>
<evidence type="ECO:0000313" key="5">
    <source>
        <dbReference type="Proteomes" id="UP000006672"/>
    </source>
</evidence>
<reference evidence="4" key="2">
    <citation type="submission" date="2019-04" db="EMBL/GenBank/DDBJ databases">
        <authorList>
            <person name="Howe K."/>
            <person name="Paulini M."/>
            <person name="Williams G."/>
        </authorList>
    </citation>
    <scope>NUCLEOTIDE SEQUENCE [LARGE SCALE GENOMIC DNA]</scope>
    <source>
        <strain evidence="4">FR3</strain>
    </source>
</reference>
<dbReference type="SUPFAM" id="SSF54791">
    <property type="entry name" value="Eukaryotic type KH-domain (KH-domain type I)"/>
    <property type="match status" value="1"/>
</dbReference>
<dbReference type="Proteomes" id="UP000006672">
    <property type="component" value="Unassembled WGS sequence"/>
</dbReference>
<name>A0A4E9FRW0_BRUMA</name>
<dbReference type="InterPro" id="IPR040160">
    <property type="entry name" value="Mxt"/>
</dbReference>
<dbReference type="InterPro" id="IPR004088">
    <property type="entry name" value="KH_dom_type_1"/>
</dbReference>
<evidence type="ECO:0000313" key="4">
    <source>
        <dbReference type="EMBL" id="VIO95323.1"/>
    </source>
</evidence>
<dbReference type="GO" id="GO:0034518">
    <property type="term" value="C:RNA cap binding complex"/>
    <property type="evidence" value="ECO:0007669"/>
    <property type="project" value="TreeGrafter"/>
</dbReference>
<feature type="region of interest" description="Disordered" evidence="2">
    <location>
        <begin position="386"/>
        <end position="450"/>
    </location>
</feature>
<organism evidence="4">
    <name type="scientific">Brugia malayi</name>
    <name type="common">Filarial nematode worm</name>
    <dbReference type="NCBI Taxonomy" id="6279"/>
    <lineage>
        <taxon>Eukaryota</taxon>
        <taxon>Metazoa</taxon>
        <taxon>Ecdysozoa</taxon>
        <taxon>Nematoda</taxon>
        <taxon>Chromadorea</taxon>
        <taxon>Rhabditida</taxon>
        <taxon>Spirurina</taxon>
        <taxon>Spiruromorpha</taxon>
        <taxon>Filarioidea</taxon>
        <taxon>Onchocercidae</taxon>
        <taxon>Brugia</taxon>
    </lineage>
</organism>
<dbReference type="EMBL" id="CAAKNF010000194">
    <property type="protein sequence ID" value="VIO95323.1"/>
    <property type="molecule type" value="Genomic_DNA"/>
</dbReference>
<gene>
    <name evidence="4" type="primary">Bma-mxt-1</name>
    <name evidence="4" type="ORF">BM_BM12140</name>
</gene>
<dbReference type="GO" id="GO:0008190">
    <property type="term" value="F:eukaryotic initiation factor 4E binding"/>
    <property type="evidence" value="ECO:0007669"/>
    <property type="project" value="InterPro"/>
</dbReference>
<dbReference type="Pfam" id="PF00013">
    <property type="entry name" value="KH_1"/>
    <property type="match status" value="1"/>
</dbReference>
<feature type="compositionally biased region" description="Polar residues" evidence="2">
    <location>
        <begin position="405"/>
        <end position="450"/>
    </location>
</feature>
<dbReference type="GO" id="GO:0003743">
    <property type="term" value="F:translation initiation factor activity"/>
    <property type="evidence" value="ECO:0007669"/>
    <property type="project" value="TreeGrafter"/>
</dbReference>
<dbReference type="GeneID" id="6097875"/>
<dbReference type="PANTHER" id="PTHR20849:SF2">
    <property type="entry name" value="EUKARYOTIC TRANSLATION INITIATION FACTOR 4E-BINDING PROTEIN MEXTLI"/>
    <property type="match status" value="1"/>
</dbReference>
<keyword evidence="1" id="KW-0694">RNA-binding</keyword>
<dbReference type="GO" id="GO:0005737">
    <property type="term" value="C:cytoplasm"/>
    <property type="evidence" value="ECO:0007669"/>
    <property type="project" value="TreeGrafter"/>
</dbReference>
<accession>A0A4E9FRW0</accession>
<dbReference type="InterPro" id="IPR004087">
    <property type="entry name" value="KH_dom"/>
</dbReference>
<dbReference type="InterPro" id="IPR036612">
    <property type="entry name" value="KH_dom_type_1_sf"/>
</dbReference>
<dbReference type="GO" id="GO:1901190">
    <property type="term" value="P:regulation of formation of translation initiation ternary complex"/>
    <property type="evidence" value="ECO:0007669"/>
    <property type="project" value="TreeGrafter"/>
</dbReference>
<dbReference type="PROSITE" id="PS50084">
    <property type="entry name" value="KH_TYPE_1"/>
    <property type="match status" value="1"/>
</dbReference>
<dbReference type="KEGG" id="bmy:BM_BM12140"/>
<reference evidence="6" key="3">
    <citation type="submission" date="2022-04" db="UniProtKB">
        <authorList>
            <consortium name="WormBaseParasite"/>
        </authorList>
    </citation>
    <scope>IDENTIFICATION</scope>
</reference>
<dbReference type="AlphaFoldDB" id="A0A4E9FRW0"/>
<dbReference type="WBParaSite" id="Bm12140.1">
    <property type="protein sequence ID" value="Bm12140.1"/>
    <property type="gene ID" value="WBGene00232401"/>
</dbReference>
<dbReference type="GO" id="GO:0045727">
    <property type="term" value="P:positive regulation of translation"/>
    <property type="evidence" value="ECO:0007669"/>
    <property type="project" value="InterPro"/>
</dbReference>
<feature type="region of interest" description="Disordered" evidence="2">
    <location>
        <begin position="320"/>
        <end position="352"/>
    </location>
</feature>
<sequence>MNTSTYSYEATPFSNDWFNAKHMGQQSEHLSVEQLLSLMNQINASVKGGLFNAQLANQIFVLCQQLKFSGQLLEQSHKNELNRVFVSLRQACCRDNGQLGTPCRLKMMELVELRAMGWRPSLAHTQYYLNRPEQQQQQIDPAPISAPPFGTIPVNPFGNFGGPSPPLYVGNDVNNAVITPQPTPASFYLIPAAAASGWARPIIAPGVVPSGNILPQLTPIDVEAWAKANKQLQQTKLKAKTPQNRVPQLREEMVIRNSDSGKIMGVKGRRVAVVEELSKTVISFQKVDSKCKDRTLTITGSNQESIDYAKRLIEQTIRRNISPNRTEANDAEVDDNDDDDDDDDDVGISIETTQDGTLKLSCADPQVLQAAQAALSEYLTRVGRNHSRISAEEREQRKERRKSMPLQSSSNRQIANCDNSPVSTSSNVQWRSSGKTGSTPNLTQLNNATAGNGDVTEIKLSKQRYDRMQLLKLRSAAGYLDSKTTATIYELEIGRTQRTNVL</sequence>
<feature type="compositionally biased region" description="Acidic residues" evidence="2">
    <location>
        <begin position="329"/>
        <end position="346"/>
    </location>
</feature>
<dbReference type="GO" id="GO:0003723">
    <property type="term" value="F:RNA binding"/>
    <property type="evidence" value="ECO:0007669"/>
    <property type="project" value="UniProtKB-UniRule"/>
</dbReference>
<evidence type="ECO:0000256" key="1">
    <source>
        <dbReference type="PROSITE-ProRule" id="PRU00117"/>
    </source>
</evidence>
<dbReference type="PANTHER" id="PTHR20849">
    <property type="entry name" value="EUKARYOTIC TRANSLATION INITIATION FACTOR 4E-BINDING PROTEIN MEXTLI"/>
    <property type="match status" value="1"/>
</dbReference>
<evidence type="ECO:0000256" key="2">
    <source>
        <dbReference type="SAM" id="MobiDB-lite"/>
    </source>
</evidence>
<dbReference type="RefSeq" id="XP_042935609.1">
    <property type="nucleotide sequence ID" value="XM_043079675.1"/>
</dbReference>
<dbReference type="SMART" id="SM00322">
    <property type="entry name" value="KH"/>
    <property type="match status" value="1"/>
</dbReference>
<proteinExistence type="predicted"/>